<protein>
    <submittedName>
        <fullName evidence="2">Uncharacterized protein</fullName>
    </submittedName>
</protein>
<evidence type="ECO:0000313" key="2">
    <source>
        <dbReference type="EMBL" id="KYB28043.1"/>
    </source>
</evidence>
<sequence>MRQHVWTLAVLACLVAFCSIAESRSLVKREANGGHDVYAHGHGYADKKKVEAAFGIKNAILGFVFNKINSFIDQKTAWIDHLDHTNIAKNKAQGIEPPKDPVVSLSGIVSGFIGDKLQQAGPLITAVTNKLTSSSSSGHHSGFNFGALVGGGGVGAPVAHPGAHAGATLSAGYGAV</sequence>
<dbReference type="AlphaFoldDB" id="A0A139WJB9"/>
<accession>A0A139WJB9</accession>
<name>A0A139WJB9_TRICA</name>
<feature type="signal peptide" evidence="1">
    <location>
        <begin position="1"/>
        <end position="23"/>
    </location>
</feature>
<evidence type="ECO:0000256" key="1">
    <source>
        <dbReference type="SAM" id="SignalP"/>
    </source>
</evidence>
<dbReference type="InParanoid" id="A0A139WJB9"/>
<dbReference type="OMA" id="KTHWIDQ"/>
<evidence type="ECO:0000313" key="3">
    <source>
        <dbReference type="Proteomes" id="UP000007266"/>
    </source>
</evidence>
<dbReference type="EMBL" id="KQ971338">
    <property type="protein sequence ID" value="KYB28043.1"/>
    <property type="molecule type" value="Genomic_DNA"/>
</dbReference>
<reference evidence="2 3" key="2">
    <citation type="journal article" date="2010" name="Nucleic Acids Res.">
        <title>BeetleBase in 2010: revisions to provide comprehensive genomic information for Tribolium castaneum.</title>
        <authorList>
            <person name="Kim H.S."/>
            <person name="Murphy T."/>
            <person name="Xia J."/>
            <person name="Caragea D."/>
            <person name="Park Y."/>
            <person name="Beeman R.W."/>
            <person name="Lorenzen M.D."/>
            <person name="Butcher S."/>
            <person name="Manak J.R."/>
            <person name="Brown S.J."/>
        </authorList>
    </citation>
    <scope>GENOME REANNOTATION</scope>
    <source>
        <strain evidence="2 3">Georgia GA2</strain>
    </source>
</reference>
<keyword evidence="1" id="KW-0732">Signal</keyword>
<proteinExistence type="predicted"/>
<keyword evidence="3" id="KW-1185">Reference proteome</keyword>
<feature type="chain" id="PRO_5007300106" evidence="1">
    <location>
        <begin position="24"/>
        <end position="176"/>
    </location>
</feature>
<dbReference type="eggNOG" id="ENOG502SB2U">
    <property type="taxonomic scope" value="Eukaryota"/>
</dbReference>
<gene>
    <name evidence="2" type="primary">AUGUSTUS-3.0.2_32851</name>
    <name evidence="2" type="ORF">TcasGA2_TC032851</name>
</gene>
<organism evidence="2 3">
    <name type="scientific">Tribolium castaneum</name>
    <name type="common">Red flour beetle</name>
    <dbReference type="NCBI Taxonomy" id="7070"/>
    <lineage>
        <taxon>Eukaryota</taxon>
        <taxon>Metazoa</taxon>
        <taxon>Ecdysozoa</taxon>
        <taxon>Arthropoda</taxon>
        <taxon>Hexapoda</taxon>
        <taxon>Insecta</taxon>
        <taxon>Pterygota</taxon>
        <taxon>Neoptera</taxon>
        <taxon>Endopterygota</taxon>
        <taxon>Coleoptera</taxon>
        <taxon>Polyphaga</taxon>
        <taxon>Cucujiformia</taxon>
        <taxon>Tenebrionidae</taxon>
        <taxon>Tenebrionidae incertae sedis</taxon>
        <taxon>Tribolium</taxon>
    </lineage>
</organism>
<dbReference type="OrthoDB" id="8197466at2759"/>
<dbReference type="Proteomes" id="UP000007266">
    <property type="component" value="Linkage group 4"/>
</dbReference>
<reference evidence="2 3" key="1">
    <citation type="journal article" date="2008" name="Nature">
        <title>The genome of the model beetle and pest Tribolium castaneum.</title>
        <authorList>
            <consortium name="Tribolium Genome Sequencing Consortium"/>
            <person name="Richards S."/>
            <person name="Gibbs R.A."/>
            <person name="Weinstock G.M."/>
            <person name="Brown S.J."/>
            <person name="Denell R."/>
            <person name="Beeman R.W."/>
            <person name="Gibbs R."/>
            <person name="Beeman R.W."/>
            <person name="Brown S.J."/>
            <person name="Bucher G."/>
            <person name="Friedrich M."/>
            <person name="Grimmelikhuijzen C.J."/>
            <person name="Klingler M."/>
            <person name="Lorenzen M."/>
            <person name="Richards S."/>
            <person name="Roth S."/>
            <person name="Schroder R."/>
            <person name="Tautz D."/>
            <person name="Zdobnov E.M."/>
            <person name="Muzny D."/>
            <person name="Gibbs R.A."/>
            <person name="Weinstock G.M."/>
            <person name="Attaway T."/>
            <person name="Bell S."/>
            <person name="Buhay C.J."/>
            <person name="Chandrabose M.N."/>
            <person name="Chavez D."/>
            <person name="Clerk-Blankenburg K.P."/>
            <person name="Cree A."/>
            <person name="Dao M."/>
            <person name="Davis C."/>
            <person name="Chacko J."/>
            <person name="Dinh H."/>
            <person name="Dugan-Rocha S."/>
            <person name="Fowler G."/>
            <person name="Garner T.T."/>
            <person name="Garnes J."/>
            <person name="Gnirke A."/>
            <person name="Hawes A."/>
            <person name="Hernandez J."/>
            <person name="Hines S."/>
            <person name="Holder M."/>
            <person name="Hume J."/>
            <person name="Jhangiani S.N."/>
            <person name="Joshi V."/>
            <person name="Khan Z.M."/>
            <person name="Jackson L."/>
            <person name="Kovar C."/>
            <person name="Kowis A."/>
            <person name="Lee S."/>
            <person name="Lewis L.R."/>
            <person name="Margolis J."/>
            <person name="Morgan M."/>
            <person name="Nazareth L.V."/>
            <person name="Nguyen N."/>
            <person name="Okwuonu G."/>
            <person name="Parker D."/>
            <person name="Richards S."/>
            <person name="Ruiz S.J."/>
            <person name="Santibanez J."/>
            <person name="Savard J."/>
            <person name="Scherer S.E."/>
            <person name="Schneider B."/>
            <person name="Sodergren E."/>
            <person name="Tautz D."/>
            <person name="Vattahil S."/>
            <person name="Villasana D."/>
            <person name="White C.S."/>
            <person name="Wright R."/>
            <person name="Park Y."/>
            <person name="Beeman R.W."/>
            <person name="Lord J."/>
            <person name="Oppert B."/>
            <person name="Lorenzen M."/>
            <person name="Brown S."/>
            <person name="Wang L."/>
            <person name="Savard J."/>
            <person name="Tautz D."/>
            <person name="Richards S."/>
            <person name="Weinstock G."/>
            <person name="Gibbs R.A."/>
            <person name="Liu Y."/>
            <person name="Worley K."/>
            <person name="Weinstock G."/>
            <person name="Elsik C.G."/>
            <person name="Reese J.T."/>
            <person name="Elhaik E."/>
            <person name="Landan G."/>
            <person name="Graur D."/>
            <person name="Arensburger P."/>
            <person name="Atkinson P."/>
            <person name="Beeman R.W."/>
            <person name="Beidler J."/>
            <person name="Brown S.J."/>
            <person name="Demuth J.P."/>
            <person name="Drury D.W."/>
            <person name="Du Y.Z."/>
            <person name="Fujiwara H."/>
            <person name="Lorenzen M."/>
            <person name="Maselli V."/>
            <person name="Osanai M."/>
            <person name="Park Y."/>
            <person name="Robertson H.M."/>
            <person name="Tu Z."/>
            <person name="Wang J.J."/>
            <person name="Wang S."/>
            <person name="Richards S."/>
            <person name="Song H."/>
            <person name="Zhang L."/>
            <person name="Sodergren E."/>
            <person name="Werner D."/>
            <person name="Stanke M."/>
            <person name="Morgenstern B."/>
            <person name="Solovyev V."/>
            <person name="Kosarev P."/>
            <person name="Brown G."/>
            <person name="Chen H.C."/>
            <person name="Ermolaeva O."/>
            <person name="Hlavina W."/>
            <person name="Kapustin Y."/>
            <person name="Kiryutin B."/>
            <person name="Kitts P."/>
            <person name="Maglott D."/>
            <person name="Pruitt K."/>
            <person name="Sapojnikov V."/>
            <person name="Souvorov A."/>
            <person name="Mackey A.J."/>
            <person name="Waterhouse R.M."/>
            <person name="Wyder S."/>
            <person name="Zdobnov E.M."/>
            <person name="Zdobnov E.M."/>
            <person name="Wyder S."/>
            <person name="Kriventseva E.V."/>
            <person name="Kadowaki T."/>
            <person name="Bork P."/>
            <person name="Aranda M."/>
            <person name="Bao R."/>
            <person name="Beermann A."/>
            <person name="Berns N."/>
            <person name="Bolognesi R."/>
            <person name="Bonneton F."/>
            <person name="Bopp D."/>
            <person name="Brown S.J."/>
            <person name="Bucher G."/>
            <person name="Butts T."/>
            <person name="Chaumot A."/>
            <person name="Denell R.E."/>
            <person name="Ferrier D.E."/>
            <person name="Friedrich M."/>
            <person name="Gordon C.M."/>
            <person name="Jindra M."/>
            <person name="Klingler M."/>
            <person name="Lan Q."/>
            <person name="Lattorff H.M."/>
            <person name="Laudet V."/>
            <person name="von Levetsow C."/>
            <person name="Liu Z."/>
            <person name="Lutz R."/>
            <person name="Lynch J.A."/>
            <person name="da Fonseca R.N."/>
            <person name="Posnien N."/>
            <person name="Reuter R."/>
            <person name="Roth S."/>
            <person name="Savard J."/>
            <person name="Schinko J.B."/>
            <person name="Schmitt C."/>
            <person name="Schoppmeier M."/>
            <person name="Schroder R."/>
            <person name="Shippy T.D."/>
            <person name="Simonnet F."/>
            <person name="Marques-Souza H."/>
            <person name="Tautz D."/>
            <person name="Tomoyasu Y."/>
            <person name="Trauner J."/>
            <person name="Van der Zee M."/>
            <person name="Vervoort M."/>
            <person name="Wittkopp N."/>
            <person name="Wimmer E.A."/>
            <person name="Yang X."/>
            <person name="Jones A.K."/>
            <person name="Sattelle D.B."/>
            <person name="Ebert P.R."/>
            <person name="Nelson D."/>
            <person name="Scott J.G."/>
            <person name="Beeman R.W."/>
            <person name="Muthukrishnan S."/>
            <person name="Kramer K.J."/>
            <person name="Arakane Y."/>
            <person name="Beeman R.W."/>
            <person name="Zhu Q."/>
            <person name="Hogenkamp D."/>
            <person name="Dixit R."/>
            <person name="Oppert B."/>
            <person name="Jiang H."/>
            <person name="Zou Z."/>
            <person name="Marshall J."/>
            <person name="Elpidina E."/>
            <person name="Vinokurov K."/>
            <person name="Oppert C."/>
            <person name="Zou Z."/>
            <person name="Evans J."/>
            <person name="Lu Z."/>
            <person name="Zhao P."/>
            <person name="Sumathipala N."/>
            <person name="Altincicek B."/>
            <person name="Vilcinskas A."/>
            <person name="Williams M."/>
            <person name="Hultmark D."/>
            <person name="Hetru C."/>
            <person name="Jiang H."/>
            <person name="Grimmelikhuijzen C.J."/>
            <person name="Hauser F."/>
            <person name="Cazzamali G."/>
            <person name="Williamson M."/>
            <person name="Park Y."/>
            <person name="Li B."/>
            <person name="Tanaka Y."/>
            <person name="Predel R."/>
            <person name="Neupert S."/>
            <person name="Schachtner J."/>
            <person name="Verleyen P."/>
            <person name="Raible F."/>
            <person name="Bork P."/>
            <person name="Friedrich M."/>
            <person name="Walden K.K."/>
            <person name="Robertson H.M."/>
            <person name="Angeli S."/>
            <person name="Foret S."/>
            <person name="Bucher G."/>
            <person name="Schuetz S."/>
            <person name="Maleszka R."/>
            <person name="Wimmer E.A."/>
            <person name="Beeman R.W."/>
            <person name="Lorenzen M."/>
            <person name="Tomoyasu Y."/>
            <person name="Miller S.C."/>
            <person name="Grossmann D."/>
            <person name="Bucher G."/>
        </authorList>
    </citation>
    <scope>NUCLEOTIDE SEQUENCE [LARGE SCALE GENOMIC DNA]</scope>
    <source>
        <strain evidence="2 3">Georgia GA2</strain>
    </source>
</reference>